<name>A0A9Q3FDC3_9BASI</name>
<accession>A0A9Q3FDC3</accession>
<evidence type="ECO:0000313" key="1">
    <source>
        <dbReference type="EMBL" id="MBW0535888.1"/>
    </source>
</evidence>
<comment type="caution">
    <text evidence="1">The sequence shown here is derived from an EMBL/GenBank/DDBJ whole genome shotgun (WGS) entry which is preliminary data.</text>
</comment>
<gene>
    <name evidence="1" type="ORF">O181_075603</name>
</gene>
<dbReference type="EMBL" id="AVOT02040651">
    <property type="protein sequence ID" value="MBW0535888.1"/>
    <property type="molecule type" value="Genomic_DNA"/>
</dbReference>
<reference evidence="1" key="1">
    <citation type="submission" date="2021-03" db="EMBL/GenBank/DDBJ databases">
        <title>Draft genome sequence of rust myrtle Austropuccinia psidii MF-1, a brazilian biotype.</title>
        <authorList>
            <person name="Quecine M.C."/>
            <person name="Pachon D.M.R."/>
            <person name="Bonatelli M.L."/>
            <person name="Correr F.H."/>
            <person name="Franceschini L.M."/>
            <person name="Leite T.F."/>
            <person name="Margarido G.R.A."/>
            <person name="Almeida C.A."/>
            <person name="Ferrarezi J.A."/>
            <person name="Labate C.A."/>
        </authorList>
    </citation>
    <scope>NUCLEOTIDE SEQUENCE</scope>
    <source>
        <strain evidence="1">MF-1</strain>
    </source>
</reference>
<protein>
    <submittedName>
        <fullName evidence="1">Uncharacterized protein</fullName>
    </submittedName>
</protein>
<sequence length="145" mass="16336">MGLGYHCYGSCFQDFINAFSPEEVERMIFGDPSLPSLNASLLDWASASTKDPSSPPALASFRRYSSPSYSEDIPESAMAFYAFIKGDYNPRLFVPDPFDHFLGKEVSTPSVKDMRTLPISRKKNHHYFLQPCDSTGRVITSCRLY</sequence>
<dbReference type="Proteomes" id="UP000765509">
    <property type="component" value="Unassembled WGS sequence"/>
</dbReference>
<keyword evidence="2" id="KW-1185">Reference proteome</keyword>
<proteinExistence type="predicted"/>
<dbReference type="AlphaFoldDB" id="A0A9Q3FDC3"/>
<organism evidence="1 2">
    <name type="scientific">Austropuccinia psidii MF-1</name>
    <dbReference type="NCBI Taxonomy" id="1389203"/>
    <lineage>
        <taxon>Eukaryota</taxon>
        <taxon>Fungi</taxon>
        <taxon>Dikarya</taxon>
        <taxon>Basidiomycota</taxon>
        <taxon>Pucciniomycotina</taxon>
        <taxon>Pucciniomycetes</taxon>
        <taxon>Pucciniales</taxon>
        <taxon>Sphaerophragmiaceae</taxon>
        <taxon>Austropuccinia</taxon>
    </lineage>
</organism>
<evidence type="ECO:0000313" key="2">
    <source>
        <dbReference type="Proteomes" id="UP000765509"/>
    </source>
</evidence>